<dbReference type="SUPFAM" id="SSF51294">
    <property type="entry name" value="Hedgehog/intein (Hint) domain"/>
    <property type="match status" value="1"/>
</dbReference>
<dbReference type="InterPro" id="IPR001657">
    <property type="entry name" value="Hedgehog"/>
</dbReference>
<dbReference type="GO" id="GO:0016540">
    <property type="term" value="P:protein autoprocessing"/>
    <property type="evidence" value="ECO:0007669"/>
    <property type="project" value="InterPro"/>
</dbReference>
<dbReference type="CDD" id="cd00081">
    <property type="entry name" value="Hint"/>
    <property type="match status" value="1"/>
</dbReference>
<dbReference type="GO" id="GO:0048731">
    <property type="term" value="P:system development"/>
    <property type="evidence" value="ECO:0007669"/>
    <property type="project" value="UniProtKB-ARBA"/>
</dbReference>
<reference evidence="4" key="1">
    <citation type="submission" date="2020-04" db="EMBL/GenBank/DDBJ databases">
        <authorList>
            <person name="Alioto T."/>
            <person name="Alioto T."/>
            <person name="Gomez Garrido J."/>
        </authorList>
    </citation>
    <scope>NUCLEOTIDE SEQUENCE</scope>
    <source>
        <strain evidence="4">A484AB</strain>
    </source>
</reference>
<dbReference type="PANTHER" id="PTHR46706">
    <property type="entry name" value="PROTEIN QUA-1-RELATED"/>
    <property type="match status" value="1"/>
</dbReference>
<proteinExistence type="predicted"/>
<dbReference type="GO" id="GO:0007267">
    <property type="term" value="P:cell-cell signaling"/>
    <property type="evidence" value="ECO:0007669"/>
    <property type="project" value="InterPro"/>
</dbReference>
<dbReference type="InterPro" id="IPR006141">
    <property type="entry name" value="Intein_N"/>
</dbReference>
<evidence type="ECO:0000256" key="2">
    <source>
        <dbReference type="ARBA" id="ARBA00022473"/>
    </source>
</evidence>
<dbReference type="Proteomes" id="UP001152795">
    <property type="component" value="Unassembled WGS sequence"/>
</dbReference>
<keyword evidence="3" id="KW-0732">Signal</keyword>
<dbReference type="GO" id="GO:0005576">
    <property type="term" value="C:extracellular region"/>
    <property type="evidence" value="ECO:0007669"/>
    <property type="project" value="UniProtKB-SubCell"/>
</dbReference>
<organism evidence="4 5">
    <name type="scientific">Paramuricea clavata</name>
    <name type="common">Red gorgonian</name>
    <name type="synonym">Violescent sea-whip</name>
    <dbReference type="NCBI Taxonomy" id="317549"/>
    <lineage>
        <taxon>Eukaryota</taxon>
        <taxon>Metazoa</taxon>
        <taxon>Cnidaria</taxon>
        <taxon>Anthozoa</taxon>
        <taxon>Octocorallia</taxon>
        <taxon>Malacalcyonacea</taxon>
        <taxon>Plexauridae</taxon>
        <taxon>Paramuricea</taxon>
    </lineage>
</organism>
<evidence type="ECO:0000313" key="4">
    <source>
        <dbReference type="EMBL" id="CAB4018686.1"/>
    </source>
</evidence>
<dbReference type="InterPro" id="IPR003587">
    <property type="entry name" value="Hint_dom_N"/>
</dbReference>
<evidence type="ECO:0000256" key="1">
    <source>
        <dbReference type="ARBA" id="ARBA00004239"/>
    </source>
</evidence>
<dbReference type="OrthoDB" id="5212at2759"/>
<evidence type="ECO:0000313" key="5">
    <source>
        <dbReference type="Proteomes" id="UP001152795"/>
    </source>
</evidence>
<gene>
    <name evidence="4" type="ORF">PACLA_8A028329</name>
</gene>
<sequence>MKKLRMFYWFLFVALNQVSIVFSAQAAKRQFSAIQALAGQLGSFPYTGVGCFRDAIAKPRPFPEMLGNLRNQIDLTNPNSTIAKCAAKAYIGQFQYFGIEYVAECWSGAGGNLTYNKYGPSSQCVNGLGGDESLYVYKFNNPPKPLPNPASLGCFPAQTTVELKNGRQITMAELQLGQEVKTLDPNGGVKFSEVIAFLHKLPTGSYTFLRFMLEGGLEVTLTPEHLIYASPRKALVRQAVFARDVKVGDKFVTSGGIMKSVLKITTVSDVGLYAPLTIDGNLFTDGVLASCYAHVRSHELGHLMMVPVRALGQALRIIGEISFTVPSLDNIPSANAWDTAVNYYTRTLLAFTNYLPFKDSIISVQPGM</sequence>
<dbReference type="SMART" id="SM00306">
    <property type="entry name" value="HintN"/>
    <property type="match status" value="1"/>
</dbReference>
<dbReference type="SMART" id="SM00305">
    <property type="entry name" value="HintC"/>
    <property type="match status" value="1"/>
</dbReference>
<comment type="subcellular location">
    <subcellularLocation>
        <location evidence="1">Secreted</location>
        <location evidence="1">Extracellular space</location>
    </subcellularLocation>
</comment>
<dbReference type="PROSITE" id="PS50817">
    <property type="entry name" value="INTEIN_N_TER"/>
    <property type="match status" value="1"/>
</dbReference>
<dbReference type="Gene3D" id="2.170.16.10">
    <property type="entry name" value="Hedgehog/Intein (Hint) domain"/>
    <property type="match status" value="1"/>
</dbReference>
<keyword evidence="2" id="KW-0217">Developmental protein</keyword>
<dbReference type="InterPro" id="IPR003586">
    <property type="entry name" value="Hint_dom_C"/>
</dbReference>
<dbReference type="PANTHER" id="PTHR46706:SF12">
    <property type="entry name" value="PROTEIN QUA-1-RELATED"/>
    <property type="match status" value="1"/>
</dbReference>
<dbReference type="InterPro" id="IPR001767">
    <property type="entry name" value="Hedgehog_Hint"/>
</dbReference>
<dbReference type="PRINTS" id="PR00632">
    <property type="entry name" value="SONICHHOG"/>
</dbReference>
<dbReference type="GO" id="GO:0016539">
    <property type="term" value="P:intein-mediated protein splicing"/>
    <property type="evidence" value="ECO:0007669"/>
    <property type="project" value="InterPro"/>
</dbReference>
<dbReference type="InterPro" id="IPR036844">
    <property type="entry name" value="Hint_dom_sf"/>
</dbReference>
<accession>A0A7D9EW52</accession>
<dbReference type="Pfam" id="PF01079">
    <property type="entry name" value="Hint"/>
    <property type="match status" value="1"/>
</dbReference>
<keyword evidence="5" id="KW-1185">Reference proteome</keyword>
<protein>
    <submittedName>
        <fullName evidence="4">Indian hedgehog -like</fullName>
    </submittedName>
</protein>
<evidence type="ECO:0000256" key="3">
    <source>
        <dbReference type="ARBA" id="ARBA00022729"/>
    </source>
</evidence>
<comment type="caution">
    <text evidence="4">The sequence shown here is derived from an EMBL/GenBank/DDBJ whole genome shotgun (WGS) entry which is preliminary data.</text>
</comment>
<dbReference type="EMBL" id="CACRXK020010122">
    <property type="protein sequence ID" value="CAB4018686.1"/>
    <property type="molecule type" value="Genomic_DNA"/>
</dbReference>
<dbReference type="InterPro" id="IPR052140">
    <property type="entry name" value="Dev_Signal_Hedgehog-like"/>
</dbReference>
<name>A0A7D9EW52_PARCT</name>
<dbReference type="AlphaFoldDB" id="A0A7D9EW52"/>